<dbReference type="AlphaFoldDB" id="A0A840N0H8"/>
<dbReference type="Proteomes" id="UP000521227">
    <property type="component" value="Unassembled WGS sequence"/>
</dbReference>
<comment type="caution">
    <text evidence="1">The sequence shown here is derived from an EMBL/GenBank/DDBJ whole genome shotgun (WGS) entry which is preliminary data.</text>
</comment>
<proteinExistence type="predicted"/>
<name>A0A840N0H8_9BRAD</name>
<gene>
    <name evidence="1" type="ORF">HNQ36_003593</name>
</gene>
<accession>A0A840N0H8</accession>
<sequence length="74" mass="7909">MMDRKVTEQAIGLILTEIGIRLGEAARIAKAAEACALAGSVAEGVRVSMDLEQIFYETGRLQDAASLLNRLSSD</sequence>
<organism evidence="1 2">
    <name type="scientific">Afipia massiliensis</name>
    <dbReference type="NCBI Taxonomy" id="211460"/>
    <lineage>
        <taxon>Bacteria</taxon>
        <taxon>Pseudomonadati</taxon>
        <taxon>Pseudomonadota</taxon>
        <taxon>Alphaproteobacteria</taxon>
        <taxon>Hyphomicrobiales</taxon>
        <taxon>Nitrobacteraceae</taxon>
        <taxon>Afipia</taxon>
    </lineage>
</organism>
<reference evidence="1 2" key="1">
    <citation type="submission" date="2020-08" db="EMBL/GenBank/DDBJ databases">
        <title>Genomic Encyclopedia of Type Strains, Phase IV (KMG-IV): sequencing the most valuable type-strain genomes for metagenomic binning, comparative biology and taxonomic classification.</title>
        <authorList>
            <person name="Goeker M."/>
        </authorList>
    </citation>
    <scope>NUCLEOTIDE SEQUENCE [LARGE SCALE GENOMIC DNA]</scope>
    <source>
        <strain evidence="1 2">DSM 17498</strain>
    </source>
</reference>
<protein>
    <submittedName>
        <fullName evidence="1">Uncharacterized protein</fullName>
    </submittedName>
</protein>
<evidence type="ECO:0000313" key="1">
    <source>
        <dbReference type="EMBL" id="MBB5053593.1"/>
    </source>
</evidence>
<evidence type="ECO:0000313" key="2">
    <source>
        <dbReference type="Proteomes" id="UP000521227"/>
    </source>
</evidence>
<dbReference type="EMBL" id="JACHIJ010000005">
    <property type="protein sequence ID" value="MBB5053593.1"/>
    <property type="molecule type" value="Genomic_DNA"/>
</dbReference>